<evidence type="ECO:0000313" key="13">
    <source>
        <dbReference type="Proteomes" id="UP000477722"/>
    </source>
</evidence>
<dbReference type="GO" id="GO:0045717">
    <property type="term" value="P:negative regulation of fatty acid biosynthetic process"/>
    <property type="evidence" value="ECO:0007669"/>
    <property type="project" value="UniProtKB-ARBA"/>
</dbReference>
<evidence type="ECO:0000256" key="8">
    <source>
        <dbReference type="ARBA" id="ARBA00048679"/>
    </source>
</evidence>
<feature type="binding site" evidence="9">
    <location>
        <position position="41"/>
    </location>
    <ligand>
        <name>ATP</name>
        <dbReference type="ChEBI" id="CHEBI:30616"/>
    </ligand>
</feature>
<dbReference type="FunFam" id="1.10.510.10:FF:000021">
    <property type="entry name" value="Serine/threonine protein kinase"/>
    <property type="match status" value="1"/>
</dbReference>
<evidence type="ECO:0000256" key="1">
    <source>
        <dbReference type="ARBA" id="ARBA00012513"/>
    </source>
</evidence>
<dbReference type="PROSITE" id="PS00108">
    <property type="entry name" value="PROTEIN_KINASE_ST"/>
    <property type="match status" value="1"/>
</dbReference>
<feature type="compositionally biased region" description="Basic and acidic residues" evidence="10">
    <location>
        <begin position="305"/>
        <end position="317"/>
    </location>
</feature>
<dbReference type="InterPro" id="IPR017441">
    <property type="entry name" value="Protein_kinase_ATP_BS"/>
</dbReference>
<dbReference type="Gene3D" id="1.10.510.10">
    <property type="entry name" value="Transferase(Phosphotransferase) domain 1"/>
    <property type="match status" value="1"/>
</dbReference>
<name>A0A6G4X5R5_9ACTN</name>
<evidence type="ECO:0000256" key="4">
    <source>
        <dbReference type="ARBA" id="ARBA00022741"/>
    </source>
</evidence>
<dbReference type="InterPro" id="IPR011009">
    <property type="entry name" value="Kinase-like_dom_sf"/>
</dbReference>
<keyword evidence="4 9" id="KW-0547">Nucleotide-binding</keyword>
<dbReference type="GO" id="GO:0004674">
    <property type="term" value="F:protein serine/threonine kinase activity"/>
    <property type="evidence" value="ECO:0007669"/>
    <property type="project" value="UniProtKB-KW"/>
</dbReference>
<evidence type="ECO:0000256" key="3">
    <source>
        <dbReference type="ARBA" id="ARBA00022679"/>
    </source>
</evidence>
<dbReference type="CDD" id="cd14014">
    <property type="entry name" value="STKc_PknB_like"/>
    <property type="match status" value="1"/>
</dbReference>
<dbReference type="Pfam" id="PF00069">
    <property type="entry name" value="Pkinase"/>
    <property type="match status" value="1"/>
</dbReference>
<evidence type="ECO:0000256" key="10">
    <source>
        <dbReference type="SAM" id="MobiDB-lite"/>
    </source>
</evidence>
<keyword evidence="6 9" id="KW-0067">ATP-binding</keyword>
<keyword evidence="2 12" id="KW-0723">Serine/threonine-protein kinase</keyword>
<dbReference type="PROSITE" id="PS50011">
    <property type="entry name" value="PROTEIN_KINASE_DOM"/>
    <property type="match status" value="1"/>
</dbReference>
<dbReference type="EMBL" id="JAAKZZ010000468">
    <property type="protein sequence ID" value="NGO72472.1"/>
    <property type="molecule type" value="Genomic_DNA"/>
</dbReference>
<dbReference type="SMART" id="SM00220">
    <property type="entry name" value="S_TKc"/>
    <property type="match status" value="1"/>
</dbReference>
<dbReference type="AlphaFoldDB" id="A0A6G4X5R5"/>
<dbReference type="PROSITE" id="PS00107">
    <property type="entry name" value="PROTEIN_KINASE_ATP"/>
    <property type="match status" value="1"/>
</dbReference>
<dbReference type="PANTHER" id="PTHR43289:SF6">
    <property type="entry name" value="SERINE_THREONINE-PROTEIN KINASE NEKL-3"/>
    <property type="match status" value="1"/>
</dbReference>
<feature type="region of interest" description="Disordered" evidence="10">
    <location>
        <begin position="283"/>
        <end position="333"/>
    </location>
</feature>
<dbReference type="RefSeq" id="WP_165302157.1">
    <property type="nucleotide sequence ID" value="NZ_JAAKZZ010000468.1"/>
</dbReference>
<dbReference type="EC" id="2.7.11.1" evidence="1"/>
<evidence type="ECO:0000313" key="12">
    <source>
        <dbReference type="EMBL" id="NGO72472.1"/>
    </source>
</evidence>
<dbReference type="InterPro" id="IPR000719">
    <property type="entry name" value="Prot_kinase_dom"/>
</dbReference>
<comment type="caution">
    <text evidence="12">The sequence shown here is derived from an EMBL/GenBank/DDBJ whole genome shotgun (WGS) entry which is preliminary data.</text>
</comment>
<keyword evidence="13" id="KW-1185">Reference proteome</keyword>
<gene>
    <name evidence="12" type="ORF">G5C65_29780</name>
</gene>
<evidence type="ECO:0000256" key="9">
    <source>
        <dbReference type="PROSITE-ProRule" id="PRU10141"/>
    </source>
</evidence>
<accession>A0A6G4X5R5</accession>
<comment type="catalytic activity">
    <reaction evidence="8">
        <text>L-seryl-[protein] + ATP = O-phospho-L-seryl-[protein] + ADP + H(+)</text>
        <dbReference type="Rhea" id="RHEA:17989"/>
        <dbReference type="Rhea" id="RHEA-COMP:9863"/>
        <dbReference type="Rhea" id="RHEA-COMP:11604"/>
        <dbReference type="ChEBI" id="CHEBI:15378"/>
        <dbReference type="ChEBI" id="CHEBI:29999"/>
        <dbReference type="ChEBI" id="CHEBI:30616"/>
        <dbReference type="ChEBI" id="CHEBI:83421"/>
        <dbReference type="ChEBI" id="CHEBI:456216"/>
        <dbReference type="EC" id="2.7.11.1"/>
    </reaction>
</comment>
<evidence type="ECO:0000256" key="5">
    <source>
        <dbReference type="ARBA" id="ARBA00022777"/>
    </source>
</evidence>
<organism evidence="12 13">
    <name type="scientific">Streptomyces boncukensis</name>
    <dbReference type="NCBI Taxonomy" id="2711219"/>
    <lineage>
        <taxon>Bacteria</taxon>
        <taxon>Bacillati</taxon>
        <taxon>Actinomycetota</taxon>
        <taxon>Actinomycetes</taxon>
        <taxon>Kitasatosporales</taxon>
        <taxon>Streptomycetaceae</taxon>
        <taxon>Streptomyces</taxon>
    </lineage>
</organism>
<reference evidence="12 13" key="1">
    <citation type="submission" date="2020-02" db="EMBL/GenBank/DDBJ databases">
        <title>Whole-genome analyses of novel actinobacteria.</title>
        <authorList>
            <person name="Sahin N."/>
            <person name="Tatar D."/>
        </authorList>
    </citation>
    <scope>NUCLEOTIDE SEQUENCE [LARGE SCALE GENOMIC DNA]</scope>
    <source>
        <strain evidence="12 13">SB3404</strain>
    </source>
</reference>
<keyword evidence="5 12" id="KW-0418">Kinase</keyword>
<feature type="domain" description="Protein kinase" evidence="11">
    <location>
        <begin position="12"/>
        <end position="289"/>
    </location>
</feature>
<comment type="catalytic activity">
    <reaction evidence="7">
        <text>L-threonyl-[protein] + ATP = O-phospho-L-threonyl-[protein] + ADP + H(+)</text>
        <dbReference type="Rhea" id="RHEA:46608"/>
        <dbReference type="Rhea" id="RHEA-COMP:11060"/>
        <dbReference type="Rhea" id="RHEA-COMP:11605"/>
        <dbReference type="ChEBI" id="CHEBI:15378"/>
        <dbReference type="ChEBI" id="CHEBI:30013"/>
        <dbReference type="ChEBI" id="CHEBI:30616"/>
        <dbReference type="ChEBI" id="CHEBI:61977"/>
        <dbReference type="ChEBI" id="CHEBI:456216"/>
        <dbReference type="EC" id="2.7.11.1"/>
    </reaction>
</comment>
<feature type="non-terminal residue" evidence="12">
    <location>
        <position position="333"/>
    </location>
</feature>
<dbReference type="Gene3D" id="3.30.200.20">
    <property type="entry name" value="Phosphorylase Kinase, domain 1"/>
    <property type="match status" value="1"/>
</dbReference>
<evidence type="ECO:0000256" key="2">
    <source>
        <dbReference type="ARBA" id="ARBA00022527"/>
    </source>
</evidence>
<dbReference type="InterPro" id="IPR008271">
    <property type="entry name" value="Ser/Thr_kinase_AS"/>
</dbReference>
<evidence type="ECO:0000259" key="11">
    <source>
        <dbReference type="PROSITE" id="PS50011"/>
    </source>
</evidence>
<dbReference type="SUPFAM" id="SSF56112">
    <property type="entry name" value="Protein kinase-like (PK-like)"/>
    <property type="match status" value="1"/>
</dbReference>
<keyword evidence="3" id="KW-0808">Transferase</keyword>
<dbReference type="PANTHER" id="PTHR43289">
    <property type="entry name" value="MITOGEN-ACTIVATED PROTEIN KINASE KINASE KINASE 20-RELATED"/>
    <property type="match status" value="1"/>
</dbReference>
<protein>
    <recommendedName>
        <fullName evidence="1">non-specific serine/threonine protein kinase</fullName>
        <ecNumber evidence="1">2.7.11.1</ecNumber>
    </recommendedName>
</protein>
<sequence>MAEAGRVLNGRYRLVDKLGTGGMGEVWRARDTDLGRDVALKLFSPPADIAAEERAELLGRFRREARAAAALDSRHIVTVHDHGTCLDDGTDDETPYLVMELVEGRSLEQVLRDEGRVPVRQALDWAEQICHALDIAHRAGVEHRDIKPANVLVRADGTAVVLDFGIAKFQEAVESESKLTRTGHMPLGSVLYMAPERFRMEPSDGRADLYALGCVLYELLIGRPPYVGPAAGVMYNHLNDTPLRPSRARTELSVHVDQLVLDLMAKDADDRPADAAQVATRLAGIREGLDGDAAKPDTPPPAPDPDPKPDPASKPDPKSSSSRPSPVSPVSPV</sequence>
<proteinExistence type="predicted"/>
<dbReference type="GO" id="GO:0005524">
    <property type="term" value="F:ATP binding"/>
    <property type="evidence" value="ECO:0007669"/>
    <property type="project" value="UniProtKB-UniRule"/>
</dbReference>
<dbReference type="Proteomes" id="UP000477722">
    <property type="component" value="Unassembled WGS sequence"/>
</dbReference>
<evidence type="ECO:0000256" key="7">
    <source>
        <dbReference type="ARBA" id="ARBA00047899"/>
    </source>
</evidence>
<evidence type="ECO:0000256" key="6">
    <source>
        <dbReference type="ARBA" id="ARBA00022840"/>
    </source>
</evidence>
<dbReference type="FunFam" id="3.30.200.20:FF:000035">
    <property type="entry name" value="Serine/threonine protein kinase Stk1"/>
    <property type="match status" value="1"/>
</dbReference>